<dbReference type="EMBL" id="MU150422">
    <property type="protein sequence ID" value="KAF9456488.1"/>
    <property type="molecule type" value="Genomic_DNA"/>
</dbReference>
<organism evidence="2 3">
    <name type="scientific">Collybia nuda</name>
    <dbReference type="NCBI Taxonomy" id="64659"/>
    <lineage>
        <taxon>Eukaryota</taxon>
        <taxon>Fungi</taxon>
        <taxon>Dikarya</taxon>
        <taxon>Basidiomycota</taxon>
        <taxon>Agaricomycotina</taxon>
        <taxon>Agaricomycetes</taxon>
        <taxon>Agaricomycetidae</taxon>
        <taxon>Agaricales</taxon>
        <taxon>Tricholomatineae</taxon>
        <taxon>Clitocybaceae</taxon>
        <taxon>Collybia</taxon>
    </lineage>
</organism>
<evidence type="ECO:0000256" key="1">
    <source>
        <dbReference type="SAM" id="Phobius"/>
    </source>
</evidence>
<keyword evidence="1" id="KW-0812">Transmembrane</keyword>
<name>A0A9P6CCZ4_9AGAR</name>
<protein>
    <submittedName>
        <fullName evidence="2">Uncharacterized protein</fullName>
    </submittedName>
</protein>
<evidence type="ECO:0000313" key="3">
    <source>
        <dbReference type="Proteomes" id="UP000807353"/>
    </source>
</evidence>
<accession>A0A9P6CCZ4</accession>
<keyword evidence="1" id="KW-1133">Transmembrane helix</keyword>
<keyword evidence="3" id="KW-1185">Reference proteome</keyword>
<reference evidence="2" key="1">
    <citation type="submission" date="2020-11" db="EMBL/GenBank/DDBJ databases">
        <authorList>
            <consortium name="DOE Joint Genome Institute"/>
            <person name="Ahrendt S."/>
            <person name="Riley R."/>
            <person name="Andreopoulos W."/>
            <person name="Labutti K."/>
            <person name="Pangilinan J."/>
            <person name="Ruiz-Duenas F.J."/>
            <person name="Barrasa J.M."/>
            <person name="Sanchez-Garcia M."/>
            <person name="Camarero S."/>
            <person name="Miyauchi S."/>
            <person name="Serrano A."/>
            <person name="Linde D."/>
            <person name="Babiker R."/>
            <person name="Drula E."/>
            <person name="Ayuso-Fernandez I."/>
            <person name="Pacheco R."/>
            <person name="Padilla G."/>
            <person name="Ferreira P."/>
            <person name="Barriuso J."/>
            <person name="Kellner H."/>
            <person name="Castanera R."/>
            <person name="Alfaro M."/>
            <person name="Ramirez L."/>
            <person name="Pisabarro A.G."/>
            <person name="Kuo A."/>
            <person name="Tritt A."/>
            <person name="Lipzen A."/>
            <person name="He G."/>
            <person name="Yan M."/>
            <person name="Ng V."/>
            <person name="Cullen D."/>
            <person name="Martin F."/>
            <person name="Rosso M.-N."/>
            <person name="Henrissat B."/>
            <person name="Hibbett D."/>
            <person name="Martinez A.T."/>
            <person name="Grigoriev I.V."/>
        </authorList>
    </citation>
    <scope>NUCLEOTIDE SEQUENCE</scope>
    <source>
        <strain evidence="2">CBS 247.69</strain>
    </source>
</reference>
<sequence length="95" mass="10587">MSTVTVAWVGRQWWWCQRGAYWGRTLWASPLLSANPLLSYWPHIPQLRGGGLGHGFGVVLASFVSLVLALALVVFLSFCGIDFLQFALKNLNQSH</sequence>
<gene>
    <name evidence="2" type="ORF">BDZ94DRAFT_1275485</name>
</gene>
<dbReference type="AlphaFoldDB" id="A0A9P6CCZ4"/>
<keyword evidence="1" id="KW-0472">Membrane</keyword>
<evidence type="ECO:0000313" key="2">
    <source>
        <dbReference type="EMBL" id="KAF9456488.1"/>
    </source>
</evidence>
<dbReference type="Proteomes" id="UP000807353">
    <property type="component" value="Unassembled WGS sequence"/>
</dbReference>
<comment type="caution">
    <text evidence="2">The sequence shown here is derived from an EMBL/GenBank/DDBJ whole genome shotgun (WGS) entry which is preliminary data.</text>
</comment>
<proteinExistence type="predicted"/>
<feature type="transmembrane region" description="Helical" evidence="1">
    <location>
        <begin position="56"/>
        <end position="84"/>
    </location>
</feature>